<dbReference type="AlphaFoldDB" id="A0A016TZW0"/>
<evidence type="ECO:0000313" key="1">
    <source>
        <dbReference type="EMBL" id="EYC08564.1"/>
    </source>
</evidence>
<evidence type="ECO:0000313" key="2">
    <source>
        <dbReference type="Proteomes" id="UP000024635"/>
    </source>
</evidence>
<dbReference type="EMBL" id="JARK01001401">
    <property type="protein sequence ID" value="EYC08564.1"/>
    <property type="molecule type" value="Genomic_DNA"/>
</dbReference>
<protein>
    <submittedName>
        <fullName evidence="1">Uncharacterized protein</fullName>
    </submittedName>
</protein>
<name>A0A016TZW0_9BILA</name>
<sequence length="95" mass="10357">MLLSFSDIPTVQCFTCVQKIHLKYLQFVYPTTLICDQSPDASFTLPGVSVLTPVLMINKSEGVSPFTPGDLNDACSLSMGNNPCAKISERFHDGN</sequence>
<gene>
    <name evidence="1" type="primary">Acey_s0065.g3617</name>
    <name evidence="1" type="ORF">Y032_0065g3617</name>
</gene>
<keyword evidence="2" id="KW-1185">Reference proteome</keyword>
<comment type="caution">
    <text evidence="1">The sequence shown here is derived from an EMBL/GenBank/DDBJ whole genome shotgun (WGS) entry which is preliminary data.</text>
</comment>
<dbReference type="Proteomes" id="UP000024635">
    <property type="component" value="Unassembled WGS sequence"/>
</dbReference>
<organism evidence="1 2">
    <name type="scientific">Ancylostoma ceylanicum</name>
    <dbReference type="NCBI Taxonomy" id="53326"/>
    <lineage>
        <taxon>Eukaryota</taxon>
        <taxon>Metazoa</taxon>
        <taxon>Ecdysozoa</taxon>
        <taxon>Nematoda</taxon>
        <taxon>Chromadorea</taxon>
        <taxon>Rhabditida</taxon>
        <taxon>Rhabditina</taxon>
        <taxon>Rhabditomorpha</taxon>
        <taxon>Strongyloidea</taxon>
        <taxon>Ancylostomatidae</taxon>
        <taxon>Ancylostomatinae</taxon>
        <taxon>Ancylostoma</taxon>
    </lineage>
</organism>
<accession>A0A016TZW0</accession>
<proteinExistence type="predicted"/>
<reference evidence="2" key="1">
    <citation type="journal article" date="2015" name="Nat. Genet.">
        <title>The genome and transcriptome of the zoonotic hookworm Ancylostoma ceylanicum identify infection-specific gene families.</title>
        <authorList>
            <person name="Schwarz E.M."/>
            <person name="Hu Y."/>
            <person name="Antoshechkin I."/>
            <person name="Miller M.M."/>
            <person name="Sternberg P.W."/>
            <person name="Aroian R.V."/>
        </authorList>
    </citation>
    <scope>NUCLEOTIDE SEQUENCE</scope>
    <source>
        <strain evidence="2">HY135</strain>
    </source>
</reference>